<feature type="domain" description="Glycosyltransferase 61 catalytic" evidence="1">
    <location>
        <begin position="154"/>
        <end position="256"/>
    </location>
</feature>
<reference evidence="2" key="1">
    <citation type="submission" date="2022-06" db="EMBL/GenBank/DDBJ databases">
        <title>Aeoliella straminimaris, a novel planctomycete from sediments.</title>
        <authorList>
            <person name="Vitorino I.R."/>
            <person name="Lage O.M."/>
        </authorList>
    </citation>
    <scope>NUCLEOTIDE SEQUENCE</scope>
    <source>
        <strain evidence="2">ICT_H6.2</strain>
    </source>
</reference>
<dbReference type="RefSeq" id="WP_252853470.1">
    <property type="nucleotide sequence ID" value="NZ_JAMXLR010000055.1"/>
</dbReference>
<evidence type="ECO:0000313" key="3">
    <source>
        <dbReference type="Proteomes" id="UP001155241"/>
    </source>
</evidence>
<sequence>MLLAAASHQFPAITVPGGPVVGQPTRLLDAWTPSPLVMWAPEFHYASHSIRFEVHDGQSSAPRPTGIKSRLSDIASRRKEAIRFQDSQLVFDVRYDDNSNVAHILQNQIGVGLIALEALQDVISTRDLVFIVNQGTPQYALDLFRTMQCEAISSDAPVEGNLLSSNPRKLLLRAVAGRWLHRRAVELGIVSDSRVTGDRVFLARRGRRSLTNHEKISQLLQEHDFRTVLLEELSIPEQIQCVVGAETIFGMHGAALGYLLLRGEEISDKGLLLESFPCGYATNWCRAMCGLNGLKWIGLMGSFADQASDALAPSRQPRLMESADYELDAGTISRILAPPTLNALGDNPWMKLGSNFAVHLPADAYSQLQNQRFLIDNEGST</sequence>
<dbReference type="GO" id="GO:0016757">
    <property type="term" value="F:glycosyltransferase activity"/>
    <property type="evidence" value="ECO:0007669"/>
    <property type="project" value="InterPro"/>
</dbReference>
<dbReference type="InterPro" id="IPR049625">
    <property type="entry name" value="Glyco_transf_61_cat"/>
</dbReference>
<proteinExistence type="predicted"/>
<accession>A0A9X2JGT9</accession>
<dbReference type="Pfam" id="PF04577">
    <property type="entry name" value="Glyco_transf_61"/>
    <property type="match status" value="1"/>
</dbReference>
<protein>
    <submittedName>
        <fullName evidence="2">Glycosyltransferase family 61 protein</fullName>
    </submittedName>
</protein>
<keyword evidence="3" id="KW-1185">Reference proteome</keyword>
<evidence type="ECO:0000313" key="2">
    <source>
        <dbReference type="EMBL" id="MCO6045355.1"/>
    </source>
</evidence>
<gene>
    <name evidence="2" type="ORF">NG895_15695</name>
</gene>
<evidence type="ECO:0000259" key="1">
    <source>
        <dbReference type="Pfam" id="PF04577"/>
    </source>
</evidence>
<dbReference type="AlphaFoldDB" id="A0A9X2JGT9"/>
<name>A0A9X2JGT9_9BACT</name>
<dbReference type="Proteomes" id="UP001155241">
    <property type="component" value="Unassembled WGS sequence"/>
</dbReference>
<organism evidence="2 3">
    <name type="scientific">Aeoliella straminimaris</name>
    <dbReference type="NCBI Taxonomy" id="2954799"/>
    <lineage>
        <taxon>Bacteria</taxon>
        <taxon>Pseudomonadati</taxon>
        <taxon>Planctomycetota</taxon>
        <taxon>Planctomycetia</taxon>
        <taxon>Pirellulales</taxon>
        <taxon>Lacipirellulaceae</taxon>
        <taxon>Aeoliella</taxon>
    </lineage>
</organism>
<comment type="caution">
    <text evidence="2">The sequence shown here is derived from an EMBL/GenBank/DDBJ whole genome shotgun (WGS) entry which is preliminary data.</text>
</comment>
<dbReference type="EMBL" id="JAMXLR010000055">
    <property type="protein sequence ID" value="MCO6045355.1"/>
    <property type="molecule type" value="Genomic_DNA"/>
</dbReference>